<comment type="caution">
    <text evidence="1">The sequence shown here is derived from an EMBL/GenBank/DDBJ whole genome shotgun (WGS) entry which is preliminary data.</text>
</comment>
<dbReference type="EMBL" id="MU006712">
    <property type="protein sequence ID" value="KAF2628672.1"/>
    <property type="molecule type" value="Genomic_DNA"/>
</dbReference>
<sequence>MSAFSTPEPGSLLLLKGTRGNSERNDGPNSREEQNDEEKHGKPRDQASAGRRRLLCAGLILIPMKTFAGRKEKGTDLYQKAITAPNPEQTEMRKRIMLTITRTKRTDKVKGNREMPLQSDFAYLVADPPSHARSETRTDPFGHVSGKTCYDPTDTQRPRDWAACSLDPRSFDGPDTPARCSTVSSAEKSLSFSQSSSWVSRQAQRPSYSSIVGENCVWNTTSRRRRRREPP</sequence>
<dbReference type="Proteomes" id="UP000799754">
    <property type="component" value="Unassembled WGS sequence"/>
</dbReference>
<evidence type="ECO:0000313" key="2">
    <source>
        <dbReference type="Proteomes" id="UP000799754"/>
    </source>
</evidence>
<evidence type="ECO:0000313" key="1">
    <source>
        <dbReference type="EMBL" id="KAF2628672.1"/>
    </source>
</evidence>
<accession>A0ACB6S6C1</accession>
<proteinExistence type="predicted"/>
<keyword evidence="2" id="KW-1185">Reference proteome</keyword>
<gene>
    <name evidence="1" type="ORF">BU25DRAFT_420633</name>
</gene>
<reference evidence="1" key="1">
    <citation type="journal article" date="2020" name="Stud. Mycol.">
        <title>101 Dothideomycetes genomes: a test case for predicting lifestyles and emergence of pathogens.</title>
        <authorList>
            <person name="Haridas S."/>
            <person name="Albert R."/>
            <person name="Binder M."/>
            <person name="Bloem J."/>
            <person name="Labutti K."/>
            <person name="Salamov A."/>
            <person name="Andreopoulos B."/>
            <person name="Baker S."/>
            <person name="Barry K."/>
            <person name="Bills G."/>
            <person name="Bluhm B."/>
            <person name="Cannon C."/>
            <person name="Castanera R."/>
            <person name="Culley D."/>
            <person name="Daum C."/>
            <person name="Ezra D."/>
            <person name="Gonzalez J."/>
            <person name="Henrissat B."/>
            <person name="Kuo A."/>
            <person name="Liang C."/>
            <person name="Lipzen A."/>
            <person name="Lutzoni F."/>
            <person name="Magnuson J."/>
            <person name="Mondo S."/>
            <person name="Nolan M."/>
            <person name="Ohm R."/>
            <person name="Pangilinan J."/>
            <person name="Park H.-J."/>
            <person name="Ramirez L."/>
            <person name="Alfaro M."/>
            <person name="Sun H."/>
            <person name="Tritt A."/>
            <person name="Yoshinaga Y."/>
            <person name="Zwiers L.-H."/>
            <person name="Turgeon B."/>
            <person name="Goodwin S."/>
            <person name="Spatafora J."/>
            <person name="Crous P."/>
            <person name="Grigoriev I."/>
        </authorList>
    </citation>
    <scope>NUCLEOTIDE SEQUENCE</scope>
    <source>
        <strain evidence="1">CBS 525.71</strain>
    </source>
</reference>
<name>A0ACB6S6C1_9PLEO</name>
<protein>
    <submittedName>
        <fullName evidence="1">Uncharacterized protein</fullName>
    </submittedName>
</protein>
<organism evidence="1 2">
    <name type="scientific">Macroventuria anomochaeta</name>
    <dbReference type="NCBI Taxonomy" id="301207"/>
    <lineage>
        <taxon>Eukaryota</taxon>
        <taxon>Fungi</taxon>
        <taxon>Dikarya</taxon>
        <taxon>Ascomycota</taxon>
        <taxon>Pezizomycotina</taxon>
        <taxon>Dothideomycetes</taxon>
        <taxon>Pleosporomycetidae</taxon>
        <taxon>Pleosporales</taxon>
        <taxon>Pleosporineae</taxon>
        <taxon>Didymellaceae</taxon>
        <taxon>Macroventuria</taxon>
    </lineage>
</organism>